<dbReference type="InterPro" id="IPR004988">
    <property type="entry name" value="DUF273"/>
</dbReference>
<evidence type="ECO:0000313" key="1">
    <source>
        <dbReference type="EMBL" id="VDM82652.1"/>
    </source>
</evidence>
<organism evidence="1 2">
    <name type="scientific">Strongylus vulgaris</name>
    <name type="common">Blood worm</name>
    <dbReference type="NCBI Taxonomy" id="40348"/>
    <lineage>
        <taxon>Eukaryota</taxon>
        <taxon>Metazoa</taxon>
        <taxon>Ecdysozoa</taxon>
        <taxon>Nematoda</taxon>
        <taxon>Chromadorea</taxon>
        <taxon>Rhabditida</taxon>
        <taxon>Rhabditina</taxon>
        <taxon>Rhabditomorpha</taxon>
        <taxon>Strongyloidea</taxon>
        <taxon>Strongylidae</taxon>
        <taxon>Strongylus</taxon>
    </lineage>
</organism>
<dbReference type="PANTHER" id="PTHR31562">
    <property type="entry name" value="PROTEIN CBG18972"/>
    <property type="match status" value="1"/>
</dbReference>
<evidence type="ECO:0000313" key="2">
    <source>
        <dbReference type="Proteomes" id="UP000270094"/>
    </source>
</evidence>
<dbReference type="Proteomes" id="UP000270094">
    <property type="component" value="Unassembled WGS sequence"/>
</dbReference>
<dbReference type="PANTHER" id="PTHR31562:SF8">
    <property type="entry name" value="ALPHA-1,6-MANNOSYLTRANSFERASE"/>
    <property type="match status" value="1"/>
</dbReference>
<dbReference type="AlphaFoldDB" id="A0A3P7LUB5"/>
<protein>
    <submittedName>
        <fullName evidence="1">Uncharacterized protein</fullName>
    </submittedName>
</protein>
<proteinExistence type="predicted"/>
<dbReference type="Pfam" id="PF03314">
    <property type="entry name" value="DUF273"/>
    <property type="match status" value="1"/>
</dbReference>
<gene>
    <name evidence="1" type="ORF">SVUK_LOCUS17650</name>
</gene>
<dbReference type="OrthoDB" id="407658at2759"/>
<reference evidence="1 2" key="1">
    <citation type="submission" date="2018-11" db="EMBL/GenBank/DDBJ databases">
        <authorList>
            <consortium name="Pathogen Informatics"/>
        </authorList>
    </citation>
    <scope>NUCLEOTIDE SEQUENCE [LARGE SCALE GENOMIC DNA]</scope>
</reference>
<name>A0A3P7LUB5_STRVU</name>
<sequence length="127" mass="15038">MLLLRTLIPESDIEYNACEEYLINATNYETYMAAVYCVRQALGATRMWPGKVRIFRRFEAFARDAWVTRSRWSEEDFMIHGWKAAHLNATTFEDNLDLSLCDHGLQAWEAAWRKDLKVEVHEIRYES</sequence>
<accession>A0A3P7LUB5</accession>
<dbReference type="EMBL" id="UYYB01118654">
    <property type="protein sequence ID" value="VDM82652.1"/>
    <property type="molecule type" value="Genomic_DNA"/>
</dbReference>
<keyword evidence="2" id="KW-1185">Reference proteome</keyword>